<accession>G3AB05</accession>
<evidence type="ECO:0000313" key="1">
    <source>
        <dbReference type="EMBL" id="CCA86694.1"/>
    </source>
</evidence>
<organism evidence="1">
    <name type="scientific">Ralstonia syzygii R24</name>
    <dbReference type="NCBI Taxonomy" id="907261"/>
    <lineage>
        <taxon>Bacteria</taxon>
        <taxon>Pseudomonadati</taxon>
        <taxon>Pseudomonadota</taxon>
        <taxon>Betaproteobacteria</taxon>
        <taxon>Burkholderiales</taxon>
        <taxon>Burkholderiaceae</taxon>
        <taxon>Ralstonia</taxon>
        <taxon>Ralstonia solanacearum species complex</taxon>
    </lineage>
</organism>
<gene>
    <name evidence="1" type="ORF">RALSY_mp30002</name>
</gene>
<dbReference type="AlphaFoldDB" id="G3AB05"/>
<proteinExistence type="predicted"/>
<reference evidence="1" key="2">
    <citation type="submission" date="2011-04" db="EMBL/GenBank/DDBJ databases">
        <authorList>
            <person name="Genoscope - CEA"/>
        </authorList>
    </citation>
    <scope>NUCLEOTIDE SEQUENCE</scope>
    <source>
        <strain evidence="1">R24</strain>
    </source>
</reference>
<reference evidence="1" key="1">
    <citation type="journal article" date="2011" name="PLoS ONE">
        <title>Ralstonia syzygii, the Blood Disease Bacterium and some Asian R. solanacearum strains form a single genomic species despite divergent lifestyles.</title>
        <authorList>
            <person name="Remenant B."/>
            <person name="de Cambiaire J.C."/>
            <person name="Cellier G."/>
            <person name="Jacobs J.M."/>
            <person name="Mangenot S."/>
            <person name="Barbe V."/>
            <person name="Lajus A."/>
            <person name="Vallenet D."/>
            <person name="Medigue C."/>
            <person name="Fegan M."/>
            <person name="Allen C."/>
            <person name="Prior P."/>
        </authorList>
    </citation>
    <scope>NUCLEOTIDE SEQUENCE</scope>
    <source>
        <strain evidence="1">R24</strain>
    </source>
</reference>
<protein>
    <submittedName>
        <fullName evidence="1">Transcriptional regulator, ArsR family</fullName>
    </submittedName>
</protein>
<dbReference type="EMBL" id="FR854092">
    <property type="protein sequence ID" value="CCA86694.1"/>
    <property type="molecule type" value="Genomic_DNA"/>
</dbReference>
<sequence length="128" mass="13968">MPENLRAARLCHDHLAGQLGTDVSARLLERGWIVRHDDAHTAYDVTAAGERAFAVIGIDVTALRGARRRFAYGCMDWSERRPHLAGALGAALAERCLALGWLARQKHSRALTLTDAGVAGLRAWLVSE</sequence>
<name>G3AB05_9RALS</name>